<organism evidence="3">
    <name type="scientific">Thermodesulforhabdus norvegica</name>
    <dbReference type="NCBI Taxonomy" id="39841"/>
    <lineage>
        <taxon>Bacteria</taxon>
        <taxon>Pseudomonadati</taxon>
        <taxon>Thermodesulfobacteriota</taxon>
        <taxon>Syntrophobacteria</taxon>
        <taxon>Syntrophobacterales</taxon>
        <taxon>Thermodesulforhabdaceae</taxon>
        <taxon>Thermodesulforhabdus</taxon>
    </lineage>
</organism>
<dbReference type="CDD" id="cd23763">
    <property type="entry name" value="ASKHA_ATPase_ROK"/>
    <property type="match status" value="1"/>
</dbReference>
<dbReference type="GO" id="GO:0003700">
    <property type="term" value="F:DNA-binding transcription factor activity"/>
    <property type="evidence" value="ECO:0007669"/>
    <property type="project" value="InterPro"/>
</dbReference>
<dbReference type="InterPro" id="IPR000835">
    <property type="entry name" value="HTH_MarR-typ"/>
</dbReference>
<comment type="similarity">
    <text evidence="1">Belongs to the ROK (NagC/XylR) family.</text>
</comment>
<evidence type="ECO:0000259" key="2">
    <source>
        <dbReference type="Pfam" id="PF12802"/>
    </source>
</evidence>
<dbReference type="PANTHER" id="PTHR18964">
    <property type="entry name" value="ROK (REPRESSOR, ORF, KINASE) FAMILY"/>
    <property type="match status" value="1"/>
</dbReference>
<protein>
    <submittedName>
        <fullName evidence="3">ROK family transcriptional regulator</fullName>
    </submittedName>
</protein>
<proteinExistence type="inferred from homology"/>
<dbReference type="PANTHER" id="PTHR18964:SF149">
    <property type="entry name" value="BIFUNCTIONAL UDP-N-ACETYLGLUCOSAMINE 2-EPIMERASE_N-ACETYLMANNOSAMINE KINASE"/>
    <property type="match status" value="1"/>
</dbReference>
<dbReference type="InterPro" id="IPR043129">
    <property type="entry name" value="ATPase_NBD"/>
</dbReference>
<dbReference type="InterPro" id="IPR000600">
    <property type="entry name" value="ROK"/>
</dbReference>
<dbReference type="Pfam" id="PF00480">
    <property type="entry name" value="ROK"/>
    <property type="match status" value="1"/>
</dbReference>
<evidence type="ECO:0000256" key="1">
    <source>
        <dbReference type="ARBA" id="ARBA00006479"/>
    </source>
</evidence>
<dbReference type="Gene3D" id="1.10.10.10">
    <property type="entry name" value="Winged helix-like DNA-binding domain superfamily/Winged helix DNA-binding domain"/>
    <property type="match status" value="1"/>
</dbReference>
<dbReference type="Pfam" id="PF12802">
    <property type="entry name" value="MarR_2"/>
    <property type="match status" value="1"/>
</dbReference>
<evidence type="ECO:0000313" key="3">
    <source>
        <dbReference type="EMBL" id="HDL90276.1"/>
    </source>
</evidence>
<dbReference type="SUPFAM" id="SSF46785">
    <property type="entry name" value="Winged helix' DNA-binding domain"/>
    <property type="match status" value="1"/>
</dbReference>
<dbReference type="Proteomes" id="UP000886355">
    <property type="component" value="Unassembled WGS sequence"/>
</dbReference>
<accession>A0A7C1AYQ3</accession>
<dbReference type="Gene3D" id="3.30.420.40">
    <property type="match status" value="2"/>
</dbReference>
<dbReference type="AlphaFoldDB" id="A0A7C1AYQ3"/>
<dbReference type="SUPFAM" id="SSF53067">
    <property type="entry name" value="Actin-like ATPase domain"/>
    <property type="match status" value="1"/>
</dbReference>
<dbReference type="InterPro" id="IPR036388">
    <property type="entry name" value="WH-like_DNA-bd_sf"/>
</dbReference>
<feature type="domain" description="HTH marR-type" evidence="2">
    <location>
        <begin position="3"/>
        <end position="38"/>
    </location>
</feature>
<comment type="caution">
    <text evidence="3">The sequence shown here is derived from an EMBL/GenBank/DDBJ whole genome shotgun (WGS) entry which is preliminary data.</text>
</comment>
<dbReference type="EMBL" id="DQZW01000244">
    <property type="protein sequence ID" value="HDL90276.1"/>
    <property type="molecule type" value="Genomic_DNA"/>
</dbReference>
<dbReference type="InterPro" id="IPR036390">
    <property type="entry name" value="WH_DNA-bd_sf"/>
</dbReference>
<gene>
    <name evidence="3" type="ORF">ENG14_05175</name>
</gene>
<name>A0A7C1AYQ3_9BACT</name>
<sequence>MIRKNHGVSRKDIAECLNLSKPTVSVLVSRLMEKGFVRETGILKIENKKAGRYPVKLEFVPDALYIAGVDLGGSKLEAILSDLNGHIIKSHRSRLKVGSARKLLVTLENTIESLIDGIDTDKLLGIGVGIAGTVDKRTCVVKSFPAFNITNWNLKDPLEHRFGVRTLLANDVTLDALAEYKMGAGKGAGSLLLISIGTGIGAGMILEGHVYEGFHGQAGEIGWFVTDWTSEKKKEKTLFGPLEKWCSGYWLEKRFQKLARGKNLAKLFELSQREPKVFKALEEAFEHLALVIAGSVVLFDPGMIVLKGGLGYNQYEFIERVVIRVLRRVLPKEFLEDLTIKRGAIEKFGVALGASFLVQQMILAI</sequence>
<reference evidence="3" key="1">
    <citation type="journal article" date="2020" name="mSystems">
        <title>Genome- and Community-Level Interaction Insights into Carbon Utilization and Element Cycling Functions of Hydrothermarchaeota in Hydrothermal Sediment.</title>
        <authorList>
            <person name="Zhou Z."/>
            <person name="Liu Y."/>
            <person name="Xu W."/>
            <person name="Pan J."/>
            <person name="Luo Z.H."/>
            <person name="Li M."/>
        </authorList>
    </citation>
    <scope>NUCLEOTIDE SEQUENCE [LARGE SCALE GENOMIC DNA]</scope>
    <source>
        <strain evidence="3">HyVt-19</strain>
    </source>
</reference>